<organism evidence="3 4">
    <name type="scientific">Basidiobolus ranarum</name>
    <dbReference type="NCBI Taxonomy" id="34480"/>
    <lineage>
        <taxon>Eukaryota</taxon>
        <taxon>Fungi</taxon>
        <taxon>Fungi incertae sedis</taxon>
        <taxon>Zoopagomycota</taxon>
        <taxon>Entomophthoromycotina</taxon>
        <taxon>Basidiobolomycetes</taxon>
        <taxon>Basidiobolales</taxon>
        <taxon>Basidiobolaceae</taxon>
        <taxon>Basidiobolus</taxon>
    </lineage>
</organism>
<dbReference type="InterPro" id="IPR000242">
    <property type="entry name" value="PTP_cat"/>
</dbReference>
<comment type="similarity">
    <text evidence="1">Belongs to the protein-tyrosine phosphatase family. Non-receptor class subfamily.</text>
</comment>
<dbReference type="Proteomes" id="UP001479436">
    <property type="component" value="Unassembled WGS sequence"/>
</dbReference>
<dbReference type="PROSITE" id="PS50055">
    <property type="entry name" value="TYR_PHOSPHATASE_PTP"/>
    <property type="match status" value="1"/>
</dbReference>
<dbReference type="InterPro" id="IPR029021">
    <property type="entry name" value="Prot-tyrosine_phosphatase-like"/>
</dbReference>
<evidence type="ECO:0000256" key="1">
    <source>
        <dbReference type="ARBA" id="ARBA00009649"/>
    </source>
</evidence>
<evidence type="ECO:0000313" key="3">
    <source>
        <dbReference type="EMBL" id="KAK9696620.1"/>
    </source>
</evidence>
<dbReference type="InterPro" id="IPR050348">
    <property type="entry name" value="Protein-Tyr_Phosphatase"/>
</dbReference>
<dbReference type="EMBL" id="JASJQH010007941">
    <property type="protein sequence ID" value="KAK9696620.1"/>
    <property type="molecule type" value="Genomic_DNA"/>
</dbReference>
<accession>A0ABR2VSG5</accession>
<dbReference type="EC" id="3.1.3.48" evidence="3"/>
<dbReference type="Gene3D" id="3.90.190.10">
    <property type="entry name" value="Protein tyrosine phosphatase superfamily"/>
    <property type="match status" value="1"/>
</dbReference>
<feature type="domain" description="Tyrosine-protein phosphatase" evidence="2">
    <location>
        <begin position="44"/>
        <end position="137"/>
    </location>
</feature>
<dbReference type="PANTHER" id="PTHR19134:SF449">
    <property type="entry name" value="TYROSINE-PROTEIN PHOSPHATASE 1"/>
    <property type="match status" value="1"/>
</dbReference>
<comment type="caution">
    <text evidence="3">The sequence shown here is derived from an EMBL/GenBank/DDBJ whole genome shotgun (WGS) entry which is preliminary data.</text>
</comment>
<reference evidence="3 4" key="1">
    <citation type="submission" date="2023-04" db="EMBL/GenBank/DDBJ databases">
        <title>Genome of Basidiobolus ranarum AG-B5.</title>
        <authorList>
            <person name="Stajich J.E."/>
            <person name="Carter-House D."/>
            <person name="Gryganskyi A."/>
        </authorList>
    </citation>
    <scope>NUCLEOTIDE SEQUENCE [LARGE SCALE GENOMIC DNA]</scope>
    <source>
        <strain evidence="3 4">AG-B5</strain>
    </source>
</reference>
<gene>
    <name evidence="3" type="primary">PTP1_2</name>
    <name evidence="3" type="ORF">K7432_012363</name>
</gene>
<sequence>MVVCWYYPFICFSKGNSKNQPLNKNLPQFLQEVTEDLEPSLRILSKKYAKINQIEGNHLKACNTPNHPYCNLYAYEEYNVSKNRYSDIVPYDRNRVKLKKVGINDSDYINASYIQLPNSPREYIVTQGPKPNTVKDF</sequence>
<dbReference type="SUPFAM" id="SSF52799">
    <property type="entry name" value="(Phosphotyrosine protein) phosphatases II"/>
    <property type="match status" value="1"/>
</dbReference>
<proteinExistence type="inferred from homology"/>
<keyword evidence="3" id="KW-0378">Hydrolase</keyword>
<dbReference type="PANTHER" id="PTHR19134">
    <property type="entry name" value="RECEPTOR-TYPE TYROSINE-PROTEIN PHOSPHATASE"/>
    <property type="match status" value="1"/>
</dbReference>
<dbReference type="Pfam" id="PF00102">
    <property type="entry name" value="Y_phosphatase"/>
    <property type="match status" value="1"/>
</dbReference>
<keyword evidence="4" id="KW-1185">Reference proteome</keyword>
<dbReference type="PRINTS" id="PR00700">
    <property type="entry name" value="PRTYPHPHTASE"/>
</dbReference>
<name>A0ABR2VSG5_9FUNG</name>
<evidence type="ECO:0000313" key="4">
    <source>
        <dbReference type="Proteomes" id="UP001479436"/>
    </source>
</evidence>
<dbReference type="GO" id="GO:0004725">
    <property type="term" value="F:protein tyrosine phosphatase activity"/>
    <property type="evidence" value="ECO:0007669"/>
    <property type="project" value="UniProtKB-EC"/>
</dbReference>
<protein>
    <submittedName>
        <fullName evidence="3">Tyrosine protein phosphatase 1</fullName>
        <ecNumber evidence="3">3.1.3.48</ecNumber>
    </submittedName>
</protein>
<evidence type="ECO:0000259" key="2">
    <source>
        <dbReference type="PROSITE" id="PS50055"/>
    </source>
</evidence>